<keyword evidence="3 5" id="KW-0238">DNA-binding</keyword>
<dbReference type="SUPFAM" id="SSF81901">
    <property type="entry name" value="HCP-like"/>
    <property type="match status" value="1"/>
</dbReference>
<feature type="domain" description="OmpR/PhoB-type" evidence="6">
    <location>
        <begin position="9"/>
        <end position="107"/>
    </location>
</feature>
<evidence type="ECO:0000256" key="4">
    <source>
        <dbReference type="PROSITE-ProRule" id="PRU00339"/>
    </source>
</evidence>
<proteinExistence type="predicted"/>
<dbReference type="Gene3D" id="1.10.10.10">
    <property type="entry name" value="Winged helix-like DNA-binding domain superfamily/Winged helix DNA-binding domain"/>
    <property type="match status" value="1"/>
</dbReference>
<dbReference type="Pfam" id="PF00486">
    <property type="entry name" value="Trans_reg_C"/>
    <property type="match status" value="1"/>
</dbReference>
<evidence type="ECO:0000256" key="5">
    <source>
        <dbReference type="PROSITE-ProRule" id="PRU01091"/>
    </source>
</evidence>
<gene>
    <name evidence="7" type="ORF">J7I44_09425</name>
</gene>
<evidence type="ECO:0000259" key="6">
    <source>
        <dbReference type="PROSITE" id="PS51755"/>
    </source>
</evidence>
<evidence type="ECO:0000256" key="2">
    <source>
        <dbReference type="ARBA" id="ARBA00022803"/>
    </source>
</evidence>
<accession>A0ABS4DN97</accession>
<keyword evidence="1" id="KW-0677">Repeat</keyword>
<dbReference type="PANTHER" id="PTHR45586">
    <property type="entry name" value="TPR REPEAT-CONTAINING PROTEIN PA4667"/>
    <property type="match status" value="1"/>
</dbReference>
<dbReference type="Pfam" id="PF13181">
    <property type="entry name" value="TPR_8"/>
    <property type="match status" value="1"/>
</dbReference>
<dbReference type="PANTHER" id="PTHR45586:SF1">
    <property type="entry name" value="LIPOPOLYSACCHARIDE ASSEMBLY PROTEIN B"/>
    <property type="match status" value="1"/>
</dbReference>
<dbReference type="InterPro" id="IPR036388">
    <property type="entry name" value="WH-like_DNA-bd_sf"/>
</dbReference>
<evidence type="ECO:0000313" key="8">
    <source>
        <dbReference type="Proteomes" id="UP000823790"/>
    </source>
</evidence>
<name>A0ABS4DN97_9GAMM</name>
<feature type="repeat" description="TPR" evidence="4">
    <location>
        <begin position="433"/>
        <end position="466"/>
    </location>
</feature>
<dbReference type="EMBL" id="JAGJRS010000018">
    <property type="protein sequence ID" value="MBP1474523.1"/>
    <property type="molecule type" value="Genomic_DNA"/>
</dbReference>
<comment type="caution">
    <text evidence="7">The sequence shown here is derived from an EMBL/GenBank/DDBJ whole genome shotgun (WGS) entry which is preliminary data.</text>
</comment>
<dbReference type="InterPro" id="IPR016032">
    <property type="entry name" value="Sig_transdc_resp-reg_C-effctor"/>
</dbReference>
<reference evidence="7 8" key="1">
    <citation type="submission" date="2021-04" db="EMBL/GenBank/DDBJ databases">
        <authorList>
            <person name="Huq M.A."/>
        </authorList>
    </citation>
    <scope>NUCLEOTIDE SEQUENCE [LARGE SCALE GENOMIC DNA]</scope>
    <source>
        <strain evidence="7 8">MAH-13</strain>
    </source>
</reference>
<dbReference type="Gene3D" id="1.25.40.10">
    <property type="entry name" value="Tetratricopeptide repeat domain"/>
    <property type="match status" value="2"/>
</dbReference>
<dbReference type="InterPro" id="IPR011990">
    <property type="entry name" value="TPR-like_helical_dom_sf"/>
</dbReference>
<dbReference type="Pfam" id="PF13432">
    <property type="entry name" value="TPR_16"/>
    <property type="match status" value="2"/>
</dbReference>
<keyword evidence="8" id="KW-1185">Reference proteome</keyword>
<dbReference type="InterPro" id="IPR051012">
    <property type="entry name" value="CellSynth/LPSAsmb/PSIAsmb"/>
</dbReference>
<evidence type="ECO:0000313" key="7">
    <source>
        <dbReference type="EMBL" id="MBP1474523.1"/>
    </source>
</evidence>
<dbReference type="Gene3D" id="3.40.50.10070">
    <property type="entry name" value="TolB, N-terminal domain"/>
    <property type="match status" value="1"/>
</dbReference>
<sequence length="561" mass="63171">MAPETNSPRVDYAFGDIRVEPAAHRVLRDGHELELEPKAYAVLLQFLDRPGELIRHDDLLERVWGHKYVTAATLSRVISQLRQRLGDEAAEPRYIQTVHGLGYRLVAPVAAAHAADAAVARPEAPAHSYYRDHDRHGIAVLPFVNMSGEVENEYFSDGIAEEILSLLTKLPQLKVSSRTSSFFFKGKEADLQMIAAKLDVGTVLEGSVRRAGNRVRITAQLIDVASDSTLWAETYDRELRDVFAIQDDIAQSIVDALKVTLSPKERRAIQYVATADVQAYDDYLRGRKYFYAWNRRDSLRAIEMYERAIARDPKYAAAWAGLSDAYVMRHRFLDRNPEHVARAMDASERALQMDPDSAEAHASRGLALFISQRPREAERQFETAMMLNPNLLEGCFMYGMICSSLGNFEKAAWLYLRATEVSPTDYLPQVYLAQAYSEMGRKDDETKARRRALELIERALGANPDDARARYMGAASFAALGEKAKAVEWANLALRSSEDEPMVFYNAACTFAVLDEHDRAIDLLERAVQLGWGDRAWMANDSDLASLRGKPRFQLLLTSLN</sequence>
<dbReference type="CDD" id="cd00383">
    <property type="entry name" value="trans_reg_C"/>
    <property type="match status" value="1"/>
</dbReference>
<dbReference type="SMART" id="SM00862">
    <property type="entry name" value="Trans_reg_C"/>
    <property type="match status" value="1"/>
</dbReference>
<dbReference type="NCBIfam" id="NF047558">
    <property type="entry name" value="TPR_END_plus"/>
    <property type="match status" value="1"/>
</dbReference>
<evidence type="ECO:0000256" key="1">
    <source>
        <dbReference type="ARBA" id="ARBA00022737"/>
    </source>
</evidence>
<organism evidence="7 8">
    <name type="scientific">Frateuria flava</name>
    <dbReference type="NCBI Taxonomy" id="2821489"/>
    <lineage>
        <taxon>Bacteria</taxon>
        <taxon>Pseudomonadati</taxon>
        <taxon>Pseudomonadota</taxon>
        <taxon>Gammaproteobacteria</taxon>
        <taxon>Lysobacterales</taxon>
        <taxon>Rhodanobacteraceae</taxon>
        <taxon>Frateuria</taxon>
    </lineage>
</organism>
<dbReference type="InterPro" id="IPR019734">
    <property type="entry name" value="TPR_rpt"/>
</dbReference>
<dbReference type="PROSITE" id="PS50005">
    <property type="entry name" value="TPR"/>
    <property type="match status" value="2"/>
</dbReference>
<dbReference type="SMART" id="SM00028">
    <property type="entry name" value="TPR"/>
    <property type="match status" value="5"/>
</dbReference>
<dbReference type="InterPro" id="IPR001867">
    <property type="entry name" value="OmpR/PhoB-type_DNA-bd"/>
</dbReference>
<evidence type="ECO:0000256" key="3">
    <source>
        <dbReference type="ARBA" id="ARBA00023125"/>
    </source>
</evidence>
<dbReference type="PROSITE" id="PS51755">
    <property type="entry name" value="OMPR_PHOB"/>
    <property type="match status" value="1"/>
</dbReference>
<feature type="DNA-binding region" description="OmpR/PhoB-type" evidence="5">
    <location>
        <begin position="9"/>
        <end position="107"/>
    </location>
</feature>
<dbReference type="Proteomes" id="UP000823790">
    <property type="component" value="Unassembled WGS sequence"/>
</dbReference>
<dbReference type="RefSeq" id="WP_209619446.1">
    <property type="nucleotide sequence ID" value="NZ_JAGJRS010000018.1"/>
</dbReference>
<dbReference type="SUPFAM" id="SSF46894">
    <property type="entry name" value="C-terminal effector domain of the bipartite response regulators"/>
    <property type="match status" value="1"/>
</dbReference>
<keyword evidence="2 4" id="KW-0802">TPR repeat</keyword>
<protein>
    <submittedName>
        <fullName evidence="7">Winged helix-turn-helix domain-containing protein</fullName>
    </submittedName>
</protein>
<feature type="repeat" description="TPR" evidence="4">
    <location>
        <begin position="358"/>
        <end position="391"/>
    </location>
</feature>